<keyword evidence="4" id="KW-1185">Reference proteome</keyword>
<feature type="signal peptide" evidence="2">
    <location>
        <begin position="1"/>
        <end position="18"/>
    </location>
</feature>
<name>A0A3M6TXV4_POCDA</name>
<feature type="chain" id="PRO_5017938791" description="TNFR-Cys domain-containing protein" evidence="2">
    <location>
        <begin position="19"/>
        <end position="169"/>
    </location>
</feature>
<dbReference type="Proteomes" id="UP000275408">
    <property type="component" value="Unassembled WGS sequence"/>
</dbReference>
<dbReference type="InterPro" id="IPR036383">
    <property type="entry name" value="TSP1_rpt_sf"/>
</dbReference>
<keyword evidence="2" id="KW-0732">Signal</keyword>
<evidence type="ECO:0008006" key="5">
    <source>
        <dbReference type="Google" id="ProtNLM"/>
    </source>
</evidence>
<gene>
    <name evidence="3" type="ORF">pdam_00018139</name>
</gene>
<evidence type="ECO:0000256" key="2">
    <source>
        <dbReference type="SAM" id="SignalP"/>
    </source>
</evidence>
<evidence type="ECO:0000313" key="3">
    <source>
        <dbReference type="EMBL" id="RMX46227.1"/>
    </source>
</evidence>
<evidence type="ECO:0000256" key="1">
    <source>
        <dbReference type="SAM" id="Phobius"/>
    </source>
</evidence>
<dbReference type="Pfam" id="PF00090">
    <property type="entry name" value="TSP_1"/>
    <property type="match status" value="1"/>
</dbReference>
<organism evidence="3 4">
    <name type="scientific">Pocillopora damicornis</name>
    <name type="common">Cauliflower coral</name>
    <name type="synonym">Millepora damicornis</name>
    <dbReference type="NCBI Taxonomy" id="46731"/>
    <lineage>
        <taxon>Eukaryota</taxon>
        <taxon>Metazoa</taxon>
        <taxon>Cnidaria</taxon>
        <taxon>Anthozoa</taxon>
        <taxon>Hexacorallia</taxon>
        <taxon>Scleractinia</taxon>
        <taxon>Astrocoeniina</taxon>
        <taxon>Pocilloporidae</taxon>
        <taxon>Pocillopora</taxon>
    </lineage>
</organism>
<dbReference type="OrthoDB" id="5971189at2759"/>
<comment type="caution">
    <text evidence="3">The sequence shown here is derived from an EMBL/GenBank/DDBJ whole genome shotgun (WGS) entry which is preliminary data.</text>
</comment>
<reference evidence="3 4" key="1">
    <citation type="journal article" date="2018" name="Sci. Rep.">
        <title>Comparative analysis of the Pocillopora damicornis genome highlights role of immune system in coral evolution.</title>
        <authorList>
            <person name="Cunning R."/>
            <person name="Bay R.A."/>
            <person name="Gillette P."/>
            <person name="Baker A.C."/>
            <person name="Traylor-Knowles N."/>
        </authorList>
    </citation>
    <scope>NUCLEOTIDE SEQUENCE [LARGE SCALE GENOMIC DNA]</scope>
    <source>
        <strain evidence="3">RSMAS</strain>
        <tissue evidence="3">Whole animal</tissue>
    </source>
</reference>
<dbReference type="EMBL" id="RCHS01002706">
    <property type="protein sequence ID" value="RMX46227.1"/>
    <property type="molecule type" value="Genomic_DNA"/>
</dbReference>
<dbReference type="InterPro" id="IPR000884">
    <property type="entry name" value="TSP1_rpt"/>
</dbReference>
<sequence>MLDYKELLVFLAPWFSLAFSSHLGHWSACSRTCEGGIRVRNRTCDSCNTTQEIESCNAIPCHADLETRIIMIVVVTVAVISILTAVLFVIFFVKGTQASKHGAKEYSLDSSKRLRVMTLEKTNNITNGMSVDDRVFHLQRMADSRGSLQSSRITLKDFGETQLQTSAPT</sequence>
<feature type="transmembrane region" description="Helical" evidence="1">
    <location>
        <begin position="69"/>
        <end position="93"/>
    </location>
</feature>
<proteinExistence type="predicted"/>
<dbReference type="AlphaFoldDB" id="A0A3M6TXV4"/>
<accession>A0A3M6TXV4</accession>
<protein>
    <recommendedName>
        <fullName evidence="5">TNFR-Cys domain-containing protein</fullName>
    </recommendedName>
</protein>
<dbReference type="SMART" id="SM00209">
    <property type="entry name" value="TSP1"/>
    <property type="match status" value="1"/>
</dbReference>
<keyword evidence="1" id="KW-0812">Transmembrane</keyword>
<dbReference type="PROSITE" id="PS50092">
    <property type="entry name" value="TSP1"/>
    <property type="match status" value="1"/>
</dbReference>
<keyword evidence="1" id="KW-1133">Transmembrane helix</keyword>
<dbReference type="Gene3D" id="2.20.100.10">
    <property type="entry name" value="Thrombospondin type-1 (TSP1) repeat"/>
    <property type="match status" value="1"/>
</dbReference>
<keyword evidence="1" id="KW-0472">Membrane</keyword>
<evidence type="ECO:0000313" key="4">
    <source>
        <dbReference type="Proteomes" id="UP000275408"/>
    </source>
</evidence>
<dbReference type="SUPFAM" id="SSF82895">
    <property type="entry name" value="TSP-1 type 1 repeat"/>
    <property type="match status" value="1"/>
</dbReference>